<feature type="transmembrane region" description="Helical" evidence="8">
    <location>
        <begin position="336"/>
        <end position="355"/>
    </location>
</feature>
<dbReference type="OrthoDB" id="9810303at2"/>
<keyword evidence="5 8" id="KW-0812">Transmembrane</keyword>
<accession>A0A5C8HR93</accession>
<feature type="domain" description="GtrA/DPMS transmembrane" evidence="10">
    <location>
        <begin position="245"/>
        <end position="360"/>
    </location>
</feature>
<evidence type="ECO:0000256" key="8">
    <source>
        <dbReference type="SAM" id="Phobius"/>
    </source>
</evidence>
<keyword evidence="7 8" id="KW-0472">Membrane</keyword>
<evidence type="ECO:0000256" key="4">
    <source>
        <dbReference type="ARBA" id="ARBA00022679"/>
    </source>
</evidence>
<gene>
    <name evidence="11" type="ORF">FVP60_06260</name>
</gene>
<dbReference type="GO" id="GO:0006506">
    <property type="term" value="P:GPI anchor biosynthetic process"/>
    <property type="evidence" value="ECO:0007669"/>
    <property type="project" value="TreeGrafter"/>
</dbReference>
<evidence type="ECO:0000256" key="3">
    <source>
        <dbReference type="ARBA" id="ARBA00022676"/>
    </source>
</evidence>
<dbReference type="GO" id="GO:0035269">
    <property type="term" value="P:protein O-linked glycosylation via mannose"/>
    <property type="evidence" value="ECO:0007669"/>
    <property type="project" value="TreeGrafter"/>
</dbReference>
<dbReference type="Proteomes" id="UP000321196">
    <property type="component" value="Unassembled WGS sequence"/>
</dbReference>
<proteinExistence type="inferred from homology"/>
<dbReference type="Pfam" id="PF04138">
    <property type="entry name" value="GtrA_DPMS_TM"/>
    <property type="match status" value="1"/>
</dbReference>
<evidence type="ECO:0000256" key="6">
    <source>
        <dbReference type="ARBA" id="ARBA00022989"/>
    </source>
</evidence>
<dbReference type="Pfam" id="PF00535">
    <property type="entry name" value="Glycos_transf_2"/>
    <property type="match status" value="1"/>
</dbReference>
<comment type="caution">
    <text evidence="11">The sequence shown here is derived from an EMBL/GenBank/DDBJ whole genome shotgun (WGS) entry which is preliminary data.</text>
</comment>
<dbReference type="GO" id="GO:0016020">
    <property type="term" value="C:membrane"/>
    <property type="evidence" value="ECO:0007669"/>
    <property type="project" value="UniProtKB-SubCell"/>
</dbReference>
<name>A0A5C8HR93_9MICO</name>
<dbReference type="PANTHER" id="PTHR43398">
    <property type="entry name" value="DOLICHOL-PHOSPHATE MANNOSYLTRANSFERASE SUBUNIT 1"/>
    <property type="match status" value="1"/>
</dbReference>
<dbReference type="RefSeq" id="WP_147825350.1">
    <property type="nucleotide sequence ID" value="NZ_BAAARG010000001.1"/>
</dbReference>
<feature type="transmembrane region" description="Helical" evidence="8">
    <location>
        <begin position="270"/>
        <end position="292"/>
    </location>
</feature>
<feature type="transmembrane region" description="Helical" evidence="8">
    <location>
        <begin position="244"/>
        <end position="264"/>
    </location>
</feature>
<dbReference type="GO" id="GO:0006488">
    <property type="term" value="P:dolichol-linked oligosaccharide biosynthetic process"/>
    <property type="evidence" value="ECO:0007669"/>
    <property type="project" value="TreeGrafter"/>
</dbReference>
<feature type="transmembrane region" description="Helical" evidence="8">
    <location>
        <begin position="312"/>
        <end position="330"/>
    </location>
</feature>
<evidence type="ECO:0000256" key="5">
    <source>
        <dbReference type="ARBA" id="ARBA00022692"/>
    </source>
</evidence>
<dbReference type="EMBL" id="VRSW01000001">
    <property type="protein sequence ID" value="TXK06545.1"/>
    <property type="molecule type" value="Genomic_DNA"/>
</dbReference>
<protein>
    <submittedName>
        <fullName evidence="11">Glycosyltransferase</fullName>
    </submittedName>
</protein>
<evidence type="ECO:0000313" key="12">
    <source>
        <dbReference type="Proteomes" id="UP000321196"/>
    </source>
</evidence>
<evidence type="ECO:0000256" key="2">
    <source>
        <dbReference type="ARBA" id="ARBA00006739"/>
    </source>
</evidence>
<keyword evidence="3" id="KW-0328">Glycosyltransferase</keyword>
<keyword evidence="6 8" id="KW-1133">Transmembrane helix</keyword>
<dbReference type="PANTHER" id="PTHR43398:SF1">
    <property type="entry name" value="DOLICHOL-PHOSPHATE MANNOSYLTRANSFERASE SUBUNIT 1"/>
    <property type="match status" value="1"/>
</dbReference>
<organism evidence="11 12">
    <name type="scientific">Microbacterium mitrae</name>
    <dbReference type="NCBI Taxonomy" id="664640"/>
    <lineage>
        <taxon>Bacteria</taxon>
        <taxon>Bacillati</taxon>
        <taxon>Actinomycetota</taxon>
        <taxon>Actinomycetes</taxon>
        <taxon>Micrococcales</taxon>
        <taxon>Microbacteriaceae</taxon>
        <taxon>Microbacterium</taxon>
    </lineage>
</organism>
<comment type="similarity">
    <text evidence="2">Belongs to the glycosyltransferase 2 family.</text>
</comment>
<evidence type="ECO:0000259" key="10">
    <source>
        <dbReference type="Pfam" id="PF04138"/>
    </source>
</evidence>
<evidence type="ECO:0000256" key="1">
    <source>
        <dbReference type="ARBA" id="ARBA00004141"/>
    </source>
</evidence>
<dbReference type="GO" id="GO:0000271">
    <property type="term" value="P:polysaccharide biosynthetic process"/>
    <property type="evidence" value="ECO:0007669"/>
    <property type="project" value="InterPro"/>
</dbReference>
<dbReference type="AlphaFoldDB" id="A0A5C8HR93"/>
<dbReference type="InterPro" id="IPR007267">
    <property type="entry name" value="GtrA_DPMS_TM"/>
</dbReference>
<dbReference type="GO" id="GO:0004582">
    <property type="term" value="F:dolichyl-phosphate beta-D-mannosyltransferase activity"/>
    <property type="evidence" value="ECO:0007669"/>
    <property type="project" value="InterPro"/>
</dbReference>
<evidence type="ECO:0000259" key="9">
    <source>
        <dbReference type="Pfam" id="PF00535"/>
    </source>
</evidence>
<keyword evidence="4 11" id="KW-0808">Transferase</keyword>
<feature type="domain" description="Glycosyltransferase 2-like" evidence="9">
    <location>
        <begin position="13"/>
        <end position="179"/>
    </location>
</feature>
<dbReference type="Gene3D" id="3.90.550.10">
    <property type="entry name" value="Spore Coat Polysaccharide Biosynthesis Protein SpsA, Chain A"/>
    <property type="match status" value="1"/>
</dbReference>
<dbReference type="InterPro" id="IPR001173">
    <property type="entry name" value="Glyco_trans_2-like"/>
</dbReference>
<comment type="subcellular location">
    <subcellularLocation>
        <location evidence="1">Membrane</location>
        <topology evidence="1">Multi-pass membrane protein</topology>
    </subcellularLocation>
</comment>
<dbReference type="InterPro" id="IPR029044">
    <property type="entry name" value="Nucleotide-diphossugar_trans"/>
</dbReference>
<dbReference type="SUPFAM" id="SSF53448">
    <property type="entry name" value="Nucleotide-diphospho-sugar transferases"/>
    <property type="match status" value="1"/>
</dbReference>
<evidence type="ECO:0000313" key="11">
    <source>
        <dbReference type="EMBL" id="TXK06545.1"/>
    </source>
</evidence>
<sequence>MSEATPAASFAASIIVPTYNEEGNVAELISRVSTALAGVHAELIIVDDSNDETPVIARALGETAAIDVTVIHRDVAEGGLGGAVVAGIRAARSNVCVVMDGDLQHPPEKIPQLLARFAQGDADVVVASRYTGGGTANGLSDQVRVAVSRLSTMVTKAMFPVRLRECSDPMTGFFLVDKTAVDWESLKPRGFKILLEMLARQPLRVAEIPFDFQARHAGESKASFTQGIRFLTQLTQLRFGRMSVFALIGALGAVANVLIMAVLTGWSVPYVLAAIVASVVTIIGNFLLIELFVFRDMKAAAGPMWMRFAKSFTFNAVEAVVRIAALYVVVETWHVSSVLATAVLLAIAFIVRYVFHSLVVYKPRRDGDVATGL</sequence>
<keyword evidence="12" id="KW-1185">Reference proteome</keyword>
<reference evidence="11 12" key="1">
    <citation type="submission" date="2019-08" db="EMBL/GenBank/DDBJ databases">
        <authorList>
            <person name="Dong K."/>
        </authorList>
    </citation>
    <scope>NUCLEOTIDE SEQUENCE [LARGE SCALE GENOMIC DNA]</scope>
    <source>
        <strain evidence="11 12">M4-8</strain>
    </source>
</reference>
<evidence type="ECO:0000256" key="7">
    <source>
        <dbReference type="ARBA" id="ARBA00023136"/>
    </source>
</evidence>
<dbReference type="InterPro" id="IPR039528">
    <property type="entry name" value="DPM1-like"/>
</dbReference>